<evidence type="ECO:0000256" key="6">
    <source>
        <dbReference type="ARBA" id="ARBA00023136"/>
    </source>
</evidence>
<dbReference type="GO" id="GO:0016020">
    <property type="term" value="C:membrane"/>
    <property type="evidence" value="ECO:0007669"/>
    <property type="project" value="UniProtKB-SubCell"/>
</dbReference>
<accession>A0A6A6P5F8</accession>
<comment type="subcellular location">
    <subcellularLocation>
        <location evidence="1">Membrane</location>
        <topology evidence="1">Multi-pass membrane protein</topology>
    </subcellularLocation>
</comment>
<dbReference type="InterPro" id="IPR029044">
    <property type="entry name" value="Nucleotide-diphossugar_trans"/>
</dbReference>
<evidence type="ECO:0000259" key="9">
    <source>
        <dbReference type="Pfam" id="PF13632"/>
    </source>
</evidence>
<dbReference type="PANTHER" id="PTHR43867">
    <property type="entry name" value="CELLULOSE SYNTHASE CATALYTIC SUBUNIT A [UDP-FORMING]"/>
    <property type="match status" value="1"/>
</dbReference>
<evidence type="ECO:0000256" key="8">
    <source>
        <dbReference type="SAM" id="Phobius"/>
    </source>
</evidence>
<sequence>MASIRQVDEDPNLSVEGEGDSIQATRRRASTEDSSSDSKNHSLAWTEDTAVATEQLDAIEKVEPLANTRPESYSDVYRPTGRPPLRSNGGHTSLQDLYAESPEATPLATPSAPWLSGRGHSPSSSGFTPTPARSQECLKPLFPTRLSSYFDRDWVKEGYISQIHDRDDHGQLPSWKRYCYYLAPFLAVATLATYWIYFALRIRFVLAAQAKYGTTYPMAWVFIAVEITVAVPVFLQMIWAVFILKRRHRPKLRLLGDDVPTVDVLITCCGEDVDVVLDTTRATCHVDYPRDKFRVVVLDDGNDAELRQAVENMREIYENLHYRCRPKYPGVPHHFKAGNLNYGLEEVQSMPGGASQFVAALDADMIPESEWLRAIMPHLLKDSKMALACPPQLFYNVPPSDPLCQSLDFFVHISEPIKDALGVAWCTGSGYIVRRDYLQEIGNFPTGSLAEDVATSTKLLGKGYKTAYIHEPLQYGTVPDSYGSHLKQRTRWAIGTVETSFKLKFCLYGEDVRKMTVFQRFSSFTYAVLSLFNIFLLLSLFALPVVLISGNALVAYANEEQLFWLIRACFATLVTNRLCELVLFLPAGYATGQRGSRAQLWMSPYIAFSIIRSFVLPSWLGGQKQAFKPSGSLKSELNERDASARAPLFRRLRVVVWNYMAGFHIAYVYFVLAAVALSTMRCAADGWSVRERLVCLLTHAYWPPAAWIVVVSAFWIPVAYAVDPPAMPAREALLVRDGKTAVARPTPASKTTAFRPQTALFELEYFVSTALTALVFAASLFWL</sequence>
<feature type="transmembrane region" description="Helical" evidence="8">
    <location>
        <begin position="656"/>
        <end position="679"/>
    </location>
</feature>
<dbReference type="InterPro" id="IPR001173">
    <property type="entry name" value="Glyco_trans_2-like"/>
</dbReference>
<evidence type="ECO:0000256" key="4">
    <source>
        <dbReference type="ARBA" id="ARBA00022692"/>
    </source>
</evidence>
<protein>
    <submittedName>
        <fullName evidence="10">Glycosyl transferase</fullName>
    </submittedName>
</protein>
<evidence type="ECO:0000313" key="10">
    <source>
        <dbReference type="EMBL" id="KAF2459008.1"/>
    </source>
</evidence>
<evidence type="ECO:0000313" key="11">
    <source>
        <dbReference type="Proteomes" id="UP000799766"/>
    </source>
</evidence>
<dbReference type="InterPro" id="IPR050321">
    <property type="entry name" value="Glycosyltr_2/OpgH_subfam"/>
</dbReference>
<dbReference type="Proteomes" id="UP000799766">
    <property type="component" value="Unassembled WGS sequence"/>
</dbReference>
<keyword evidence="11" id="KW-1185">Reference proteome</keyword>
<keyword evidence="4 8" id="KW-0812">Transmembrane</keyword>
<feature type="transmembrane region" description="Helical" evidence="8">
    <location>
        <begin position="218"/>
        <end position="244"/>
    </location>
</feature>
<feature type="transmembrane region" description="Helical" evidence="8">
    <location>
        <begin position="562"/>
        <end position="588"/>
    </location>
</feature>
<feature type="transmembrane region" description="Helical" evidence="8">
    <location>
        <begin position="524"/>
        <end position="550"/>
    </location>
</feature>
<dbReference type="SUPFAM" id="SSF53448">
    <property type="entry name" value="Nucleotide-diphospho-sugar transferases"/>
    <property type="match status" value="1"/>
</dbReference>
<reference evidence="10" key="1">
    <citation type="journal article" date="2020" name="Stud. Mycol.">
        <title>101 Dothideomycetes genomes: a test case for predicting lifestyles and emergence of pathogens.</title>
        <authorList>
            <person name="Haridas S."/>
            <person name="Albert R."/>
            <person name="Binder M."/>
            <person name="Bloem J."/>
            <person name="Labutti K."/>
            <person name="Salamov A."/>
            <person name="Andreopoulos B."/>
            <person name="Baker S."/>
            <person name="Barry K."/>
            <person name="Bills G."/>
            <person name="Bluhm B."/>
            <person name="Cannon C."/>
            <person name="Castanera R."/>
            <person name="Culley D."/>
            <person name="Daum C."/>
            <person name="Ezra D."/>
            <person name="Gonzalez J."/>
            <person name="Henrissat B."/>
            <person name="Kuo A."/>
            <person name="Liang C."/>
            <person name="Lipzen A."/>
            <person name="Lutzoni F."/>
            <person name="Magnuson J."/>
            <person name="Mondo S."/>
            <person name="Nolan M."/>
            <person name="Ohm R."/>
            <person name="Pangilinan J."/>
            <person name="Park H.-J."/>
            <person name="Ramirez L."/>
            <person name="Alfaro M."/>
            <person name="Sun H."/>
            <person name="Tritt A."/>
            <person name="Yoshinaga Y."/>
            <person name="Zwiers L.-H."/>
            <person name="Turgeon B."/>
            <person name="Goodwin S."/>
            <person name="Spatafora J."/>
            <person name="Crous P."/>
            <person name="Grigoriev I."/>
        </authorList>
    </citation>
    <scope>NUCLEOTIDE SEQUENCE</scope>
    <source>
        <strain evidence="10">ATCC 16933</strain>
    </source>
</reference>
<dbReference type="AlphaFoldDB" id="A0A6A6P5F8"/>
<evidence type="ECO:0000256" key="5">
    <source>
        <dbReference type="ARBA" id="ARBA00022989"/>
    </source>
</evidence>
<dbReference type="CDD" id="cd06421">
    <property type="entry name" value="CESA_CelA_like"/>
    <property type="match status" value="1"/>
</dbReference>
<evidence type="ECO:0000256" key="7">
    <source>
        <dbReference type="SAM" id="MobiDB-lite"/>
    </source>
</evidence>
<proteinExistence type="predicted"/>
<keyword evidence="3 10" id="KW-0808">Transferase</keyword>
<evidence type="ECO:0000256" key="1">
    <source>
        <dbReference type="ARBA" id="ARBA00004141"/>
    </source>
</evidence>
<feature type="domain" description="Glycosyltransferase 2-like" evidence="9">
    <location>
        <begin position="358"/>
        <end position="547"/>
    </location>
</feature>
<organism evidence="10 11">
    <name type="scientific">Lineolata rhizophorae</name>
    <dbReference type="NCBI Taxonomy" id="578093"/>
    <lineage>
        <taxon>Eukaryota</taxon>
        <taxon>Fungi</taxon>
        <taxon>Dikarya</taxon>
        <taxon>Ascomycota</taxon>
        <taxon>Pezizomycotina</taxon>
        <taxon>Dothideomycetes</taxon>
        <taxon>Dothideomycetes incertae sedis</taxon>
        <taxon>Lineolatales</taxon>
        <taxon>Lineolataceae</taxon>
        <taxon>Lineolata</taxon>
    </lineage>
</organism>
<feature type="region of interest" description="Disordered" evidence="7">
    <location>
        <begin position="1"/>
        <end position="135"/>
    </location>
</feature>
<name>A0A6A6P5F8_9PEZI</name>
<dbReference type="OrthoDB" id="72851at2759"/>
<dbReference type="Pfam" id="PF13632">
    <property type="entry name" value="Glyco_trans_2_3"/>
    <property type="match status" value="1"/>
</dbReference>
<dbReference type="PANTHER" id="PTHR43867:SF2">
    <property type="entry name" value="CELLULOSE SYNTHASE CATALYTIC SUBUNIT A [UDP-FORMING]"/>
    <property type="match status" value="1"/>
</dbReference>
<gene>
    <name evidence="10" type="ORF">BDY21DRAFT_384896</name>
</gene>
<feature type="transmembrane region" description="Helical" evidence="8">
    <location>
        <begin position="178"/>
        <end position="198"/>
    </location>
</feature>
<keyword evidence="2" id="KW-0328">Glycosyltransferase</keyword>
<feature type="compositionally biased region" description="Polar residues" evidence="7">
    <location>
        <begin position="121"/>
        <end position="133"/>
    </location>
</feature>
<dbReference type="Gene3D" id="3.90.550.10">
    <property type="entry name" value="Spore Coat Polysaccharide Biosynthesis Protein SpsA, Chain A"/>
    <property type="match status" value="1"/>
</dbReference>
<feature type="transmembrane region" description="Helical" evidence="8">
    <location>
        <begin position="700"/>
        <end position="722"/>
    </location>
</feature>
<keyword evidence="5 8" id="KW-1133">Transmembrane helix</keyword>
<dbReference type="GO" id="GO:0016757">
    <property type="term" value="F:glycosyltransferase activity"/>
    <property type="evidence" value="ECO:0007669"/>
    <property type="project" value="UniProtKB-KW"/>
</dbReference>
<feature type="transmembrane region" description="Helical" evidence="8">
    <location>
        <begin position="765"/>
        <end position="782"/>
    </location>
</feature>
<evidence type="ECO:0000256" key="3">
    <source>
        <dbReference type="ARBA" id="ARBA00022679"/>
    </source>
</evidence>
<dbReference type="EMBL" id="MU001676">
    <property type="protein sequence ID" value="KAF2459008.1"/>
    <property type="molecule type" value="Genomic_DNA"/>
</dbReference>
<keyword evidence="6 8" id="KW-0472">Membrane</keyword>
<evidence type="ECO:0000256" key="2">
    <source>
        <dbReference type="ARBA" id="ARBA00022676"/>
    </source>
</evidence>